<dbReference type="GO" id="GO:0020037">
    <property type="term" value="F:heme binding"/>
    <property type="evidence" value="ECO:0007669"/>
    <property type="project" value="InterPro"/>
</dbReference>
<dbReference type="RefSeq" id="WP_099645717.1">
    <property type="nucleotide sequence ID" value="NZ_KZ319289.1"/>
</dbReference>
<dbReference type="InterPro" id="IPR050597">
    <property type="entry name" value="Cytochrome_c_Oxidase_Subunit"/>
</dbReference>
<evidence type="ECO:0000259" key="7">
    <source>
        <dbReference type="PROSITE" id="PS51007"/>
    </source>
</evidence>
<evidence type="ECO:0000256" key="2">
    <source>
        <dbReference type="ARBA" id="ARBA00022723"/>
    </source>
</evidence>
<dbReference type="InterPro" id="IPR038414">
    <property type="entry name" value="CcoP_N_sf"/>
</dbReference>
<feature type="transmembrane region" description="Helical" evidence="6">
    <location>
        <begin position="38"/>
        <end position="58"/>
    </location>
</feature>
<dbReference type="GO" id="GO:0009055">
    <property type="term" value="F:electron transfer activity"/>
    <property type="evidence" value="ECO:0007669"/>
    <property type="project" value="InterPro"/>
</dbReference>
<sequence>MRSIASILRILAFAGFAYLFLNYVGTPENEASVFTTQNWLWAIYAVLVFMYIAFEICIESLRAVLFKTLKPEAQEQYRAEVEAKKRRMASWFKGLYGKLWKAKPVEQEEEILLDHNYDGIKELDNRLPPWWVYGFYATILFAAVYLIRFEVLNDYTQIDEYEEAVAQAKLDLEEYKKTAKDLVDENTVELLTDAADIKAGEVIFTGNCIACHKAGGAGGIGPNLTDDYWILGGGIKNVFHTIAEGGRAGKGMISWKTDLKPGEIAQVASYVLSLHGTNPADAKEPEGEIWIDENAHVEAVQVQQDSTGIEVILEQEPVTDDVITNEN</sequence>
<protein>
    <submittedName>
        <fullName evidence="8">Cytochrome C oxidase subunit III</fullName>
    </submittedName>
</protein>
<dbReference type="AlphaFoldDB" id="A0A2G1VSY4"/>
<dbReference type="OrthoDB" id="9811281at2"/>
<dbReference type="Gene3D" id="6.10.280.130">
    <property type="match status" value="1"/>
</dbReference>
<dbReference type="GO" id="GO:0046872">
    <property type="term" value="F:metal ion binding"/>
    <property type="evidence" value="ECO:0007669"/>
    <property type="project" value="UniProtKB-KW"/>
</dbReference>
<evidence type="ECO:0000313" key="8">
    <source>
        <dbReference type="EMBL" id="PHQ29876.1"/>
    </source>
</evidence>
<feature type="transmembrane region" description="Helical" evidence="6">
    <location>
        <begin position="7"/>
        <end position="26"/>
    </location>
</feature>
<dbReference type="SUPFAM" id="SSF46626">
    <property type="entry name" value="Cytochrome c"/>
    <property type="match status" value="1"/>
</dbReference>
<evidence type="ECO:0000256" key="4">
    <source>
        <dbReference type="PROSITE-ProRule" id="PRU00433"/>
    </source>
</evidence>
<keyword evidence="2 4" id="KW-0479">Metal-binding</keyword>
<keyword evidence="6" id="KW-0472">Membrane</keyword>
<feature type="transmembrane region" description="Helical" evidence="6">
    <location>
        <begin position="130"/>
        <end position="147"/>
    </location>
</feature>
<evidence type="ECO:0000256" key="1">
    <source>
        <dbReference type="ARBA" id="ARBA00022617"/>
    </source>
</evidence>
<dbReference type="Pfam" id="PF13442">
    <property type="entry name" value="Cytochrome_CBB3"/>
    <property type="match status" value="1"/>
</dbReference>
<dbReference type="InterPro" id="IPR009056">
    <property type="entry name" value="Cyt_c-like_dom"/>
</dbReference>
<dbReference type="InterPro" id="IPR036909">
    <property type="entry name" value="Cyt_c-like_dom_sf"/>
</dbReference>
<evidence type="ECO:0000256" key="5">
    <source>
        <dbReference type="SAM" id="Coils"/>
    </source>
</evidence>
<keyword evidence="5" id="KW-0175">Coiled coil</keyword>
<dbReference type="Gene3D" id="1.10.760.10">
    <property type="entry name" value="Cytochrome c-like domain"/>
    <property type="match status" value="1"/>
</dbReference>
<dbReference type="EMBL" id="NQXA01000003">
    <property type="protein sequence ID" value="PHQ29876.1"/>
    <property type="molecule type" value="Genomic_DNA"/>
</dbReference>
<accession>A0A2G1VSY4</accession>
<name>A0A2G1VSY4_9FLAO</name>
<proteinExistence type="predicted"/>
<evidence type="ECO:0000313" key="9">
    <source>
        <dbReference type="Proteomes" id="UP000229433"/>
    </source>
</evidence>
<gene>
    <name evidence="8" type="ORF">CJ305_07865</name>
</gene>
<dbReference type="Pfam" id="PF14715">
    <property type="entry name" value="FixP_N"/>
    <property type="match status" value="1"/>
</dbReference>
<keyword evidence="1 4" id="KW-0349">Heme</keyword>
<dbReference type="InterPro" id="IPR032858">
    <property type="entry name" value="CcoP_N"/>
</dbReference>
<evidence type="ECO:0000256" key="6">
    <source>
        <dbReference type="SAM" id="Phobius"/>
    </source>
</evidence>
<comment type="caution">
    <text evidence="8">The sequence shown here is derived from an EMBL/GenBank/DDBJ whole genome shotgun (WGS) entry which is preliminary data.</text>
</comment>
<dbReference type="PROSITE" id="PS51007">
    <property type="entry name" value="CYTC"/>
    <property type="match status" value="1"/>
</dbReference>
<evidence type="ECO:0000256" key="3">
    <source>
        <dbReference type="ARBA" id="ARBA00023004"/>
    </source>
</evidence>
<organism evidence="8 9">
    <name type="scientific">Leeuwenhoekiella nanhaiensis</name>
    <dbReference type="NCBI Taxonomy" id="1655491"/>
    <lineage>
        <taxon>Bacteria</taxon>
        <taxon>Pseudomonadati</taxon>
        <taxon>Bacteroidota</taxon>
        <taxon>Flavobacteriia</taxon>
        <taxon>Flavobacteriales</taxon>
        <taxon>Flavobacteriaceae</taxon>
        <taxon>Leeuwenhoekiella</taxon>
    </lineage>
</organism>
<dbReference type="Proteomes" id="UP000229433">
    <property type="component" value="Unassembled WGS sequence"/>
</dbReference>
<dbReference type="PANTHER" id="PTHR33751">
    <property type="entry name" value="CBB3-TYPE CYTOCHROME C OXIDASE SUBUNIT FIXP"/>
    <property type="match status" value="1"/>
</dbReference>
<keyword evidence="6" id="KW-1133">Transmembrane helix</keyword>
<feature type="domain" description="Cytochrome c" evidence="7">
    <location>
        <begin position="195"/>
        <end position="275"/>
    </location>
</feature>
<dbReference type="PANTHER" id="PTHR33751:SF1">
    <property type="entry name" value="CBB3-TYPE CYTOCHROME C OXIDASE SUBUNIT FIXP"/>
    <property type="match status" value="1"/>
</dbReference>
<keyword evidence="9" id="KW-1185">Reference proteome</keyword>
<feature type="coiled-coil region" evidence="5">
    <location>
        <begin position="158"/>
        <end position="185"/>
    </location>
</feature>
<keyword evidence="3 4" id="KW-0408">Iron</keyword>
<reference evidence="8 9" key="1">
    <citation type="submission" date="2017-08" db="EMBL/GenBank/DDBJ databases">
        <title>The whole genome shortgun sequences of strain Leeuwenhoekiella nanhaiensis G18 from the South China Sea.</title>
        <authorList>
            <person name="Liu Q."/>
        </authorList>
    </citation>
    <scope>NUCLEOTIDE SEQUENCE [LARGE SCALE GENOMIC DNA]</scope>
    <source>
        <strain evidence="8 9">G18</strain>
    </source>
</reference>
<keyword evidence="6" id="KW-0812">Transmembrane</keyword>